<name>A0A0U1KTV9_9FIRM</name>
<feature type="transmembrane region" description="Helical" evidence="1">
    <location>
        <begin position="128"/>
        <end position="153"/>
    </location>
</feature>
<proteinExistence type="predicted"/>
<dbReference type="EMBL" id="CTRP01000003">
    <property type="protein sequence ID" value="CQR70827.1"/>
    <property type="molecule type" value="Genomic_DNA"/>
</dbReference>
<feature type="transmembrane region" description="Helical" evidence="1">
    <location>
        <begin position="102"/>
        <end position="122"/>
    </location>
</feature>
<sequence length="164" mass="17568">MAILLALMIVIQSLRFILPLPSLILLFLIGTALNACLICTAELIGLSAALGLTLLMPLVAFFQQAFFSPLFVLPALIANIIYLLSYVACSHLHISLVSGVPALLRMLALYVVSALTFAFLGFNETQAVMLQSILSVTQLATGVSGILLCRVLLTKLHTSMRGGH</sequence>
<protein>
    <submittedName>
        <fullName evidence="2">Uncharacterized protein</fullName>
    </submittedName>
</protein>
<evidence type="ECO:0000256" key="1">
    <source>
        <dbReference type="SAM" id="Phobius"/>
    </source>
</evidence>
<organism evidence="2 3">
    <name type="scientific">Sporomusa ovata</name>
    <dbReference type="NCBI Taxonomy" id="2378"/>
    <lineage>
        <taxon>Bacteria</taxon>
        <taxon>Bacillati</taxon>
        <taxon>Bacillota</taxon>
        <taxon>Negativicutes</taxon>
        <taxon>Selenomonadales</taxon>
        <taxon>Sporomusaceae</taxon>
        <taxon>Sporomusa</taxon>
    </lineage>
</organism>
<evidence type="ECO:0000313" key="3">
    <source>
        <dbReference type="Proteomes" id="UP000049855"/>
    </source>
</evidence>
<gene>
    <name evidence="2" type="ORF">SpAn4DRAFT_1805</name>
</gene>
<dbReference type="Proteomes" id="UP000049855">
    <property type="component" value="Unassembled WGS sequence"/>
</dbReference>
<evidence type="ECO:0000313" key="2">
    <source>
        <dbReference type="EMBL" id="CQR70827.1"/>
    </source>
</evidence>
<keyword evidence="1" id="KW-0812">Transmembrane</keyword>
<feature type="transmembrane region" description="Helical" evidence="1">
    <location>
        <begin position="48"/>
        <end position="66"/>
    </location>
</feature>
<feature type="transmembrane region" description="Helical" evidence="1">
    <location>
        <begin position="23"/>
        <end position="41"/>
    </location>
</feature>
<dbReference type="AlphaFoldDB" id="A0A0U1KTV9"/>
<keyword evidence="3" id="KW-1185">Reference proteome</keyword>
<reference evidence="3" key="1">
    <citation type="submission" date="2015-03" db="EMBL/GenBank/DDBJ databases">
        <authorList>
            <person name="Nijsse Bart"/>
        </authorList>
    </citation>
    <scope>NUCLEOTIDE SEQUENCE [LARGE SCALE GENOMIC DNA]</scope>
</reference>
<keyword evidence="1" id="KW-0472">Membrane</keyword>
<feature type="transmembrane region" description="Helical" evidence="1">
    <location>
        <begin position="72"/>
        <end position="90"/>
    </location>
</feature>
<keyword evidence="1" id="KW-1133">Transmembrane helix</keyword>
<accession>A0A0U1KTV9</accession>